<dbReference type="AlphaFoldDB" id="A0A6J6LBS7"/>
<dbReference type="InterPro" id="IPR016181">
    <property type="entry name" value="Acyl_CoA_acyltransferase"/>
</dbReference>
<dbReference type="CDD" id="cd04301">
    <property type="entry name" value="NAT_SF"/>
    <property type="match status" value="1"/>
</dbReference>
<dbReference type="PROSITE" id="PS51186">
    <property type="entry name" value="GNAT"/>
    <property type="match status" value="1"/>
</dbReference>
<dbReference type="EMBL" id="CAEZWN010000082">
    <property type="protein sequence ID" value="CAB4659136.1"/>
    <property type="molecule type" value="Genomic_DNA"/>
</dbReference>
<accession>A0A6J6LBS7</accession>
<gene>
    <name evidence="2" type="ORF">UFOPK2252_00823</name>
</gene>
<evidence type="ECO:0000259" key="1">
    <source>
        <dbReference type="PROSITE" id="PS51186"/>
    </source>
</evidence>
<dbReference type="GO" id="GO:0016747">
    <property type="term" value="F:acyltransferase activity, transferring groups other than amino-acyl groups"/>
    <property type="evidence" value="ECO:0007669"/>
    <property type="project" value="InterPro"/>
</dbReference>
<sequence>MSTQVNVSLLSKAEWERLRDIRIRALVENPEAFGADLTEVKTRSKEGWLKDYEKEDYLVASINGADVGMLYIEVLNGDHGATCWVGGCWTDSAYRGKGVMRALFNYIDENAVNKNWTKQGLGVWTDNYEAIKAYEFLGFSFAGEKMPGSREGKFFQHMVRNSAN</sequence>
<dbReference type="Pfam" id="PF00583">
    <property type="entry name" value="Acetyltransf_1"/>
    <property type="match status" value="1"/>
</dbReference>
<name>A0A6J6LBS7_9ZZZZ</name>
<proteinExistence type="predicted"/>
<dbReference type="InterPro" id="IPR000182">
    <property type="entry name" value="GNAT_dom"/>
</dbReference>
<protein>
    <submittedName>
        <fullName evidence="2">Unannotated protein</fullName>
    </submittedName>
</protein>
<reference evidence="2" key="1">
    <citation type="submission" date="2020-05" db="EMBL/GenBank/DDBJ databases">
        <authorList>
            <person name="Chiriac C."/>
            <person name="Salcher M."/>
            <person name="Ghai R."/>
            <person name="Kavagutti S V."/>
        </authorList>
    </citation>
    <scope>NUCLEOTIDE SEQUENCE</scope>
</reference>
<evidence type="ECO:0000313" key="2">
    <source>
        <dbReference type="EMBL" id="CAB4659136.1"/>
    </source>
</evidence>
<organism evidence="2">
    <name type="scientific">freshwater metagenome</name>
    <dbReference type="NCBI Taxonomy" id="449393"/>
    <lineage>
        <taxon>unclassified sequences</taxon>
        <taxon>metagenomes</taxon>
        <taxon>ecological metagenomes</taxon>
    </lineage>
</organism>
<dbReference type="Gene3D" id="3.40.630.30">
    <property type="match status" value="1"/>
</dbReference>
<feature type="domain" description="N-acetyltransferase" evidence="1">
    <location>
        <begin position="5"/>
        <end position="164"/>
    </location>
</feature>
<dbReference type="SUPFAM" id="SSF55729">
    <property type="entry name" value="Acyl-CoA N-acyltransferases (Nat)"/>
    <property type="match status" value="1"/>
</dbReference>